<dbReference type="Pfam" id="PF20700">
    <property type="entry name" value="Mutator"/>
    <property type="match status" value="1"/>
</dbReference>
<dbReference type="EMBL" id="GECZ01015623">
    <property type="protein sequence ID" value="JAS54146.1"/>
    <property type="molecule type" value="Transcribed_RNA"/>
</dbReference>
<proteinExistence type="predicted"/>
<evidence type="ECO:0000313" key="3">
    <source>
        <dbReference type="EMBL" id="JAS47397.1"/>
    </source>
</evidence>
<evidence type="ECO:0000313" key="4">
    <source>
        <dbReference type="EMBL" id="JAS54146.1"/>
    </source>
</evidence>
<feature type="domain" description="Mutator-like transposase" evidence="2">
    <location>
        <begin position="67"/>
        <end position="285"/>
    </location>
</feature>
<protein>
    <recommendedName>
        <fullName evidence="2">Mutator-like transposase domain-containing protein</fullName>
    </recommendedName>
</protein>
<feature type="region of interest" description="Disordered" evidence="1">
    <location>
        <begin position="1"/>
        <end position="52"/>
    </location>
</feature>
<evidence type="ECO:0000259" key="2">
    <source>
        <dbReference type="Pfam" id="PF20700"/>
    </source>
</evidence>
<evidence type="ECO:0000256" key="1">
    <source>
        <dbReference type="SAM" id="MobiDB-lite"/>
    </source>
</evidence>
<dbReference type="InterPro" id="IPR049012">
    <property type="entry name" value="Mutator_transp_dom"/>
</dbReference>
<dbReference type="EMBL" id="GECZ01022372">
    <property type="protein sequence ID" value="JAS47397.1"/>
    <property type="molecule type" value="Transcribed_RNA"/>
</dbReference>
<feature type="compositionally biased region" description="Polar residues" evidence="1">
    <location>
        <begin position="9"/>
        <end position="35"/>
    </location>
</feature>
<gene>
    <name evidence="4" type="ORF">g.16919</name>
    <name evidence="3" type="ORF">g.16922</name>
</gene>
<sequence length="288" mass="31909">MPRVKRFNKQSYRGNQFRKNSSELGLSASPGTSESNRPRPKQSSSSKKINDSKLPKFSDYDINNVNIIIDLQQISGLIKSFTACKYCSSSDCIDISLDEDFKCGIVHRVNICCNVCKHTDSVISSKCVRNMYELNLRYVYALRSIGKGLDSGRVFSAVMNIAPPNSRIEKYNKKLLTAVTEVSECSLRQAADEVRSLNDDCRDIAAAFDGTWQKRGFTSVNGVMTATSFDTGKVMDFECFSKYCNKCVRKPLSHDKTLLKQHKNSGTCLANFSGTSGGMEVAGALTLC</sequence>
<reference evidence="4" key="1">
    <citation type="submission" date="2015-11" db="EMBL/GenBank/DDBJ databases">
        <title>De novo transcriptome assembly of four potential Pierce s Disease insect vectors from Arizona vineyards.</title>
        <authorList>
            <person name="Tassone E.E."/>
        </authorList>
    </citation>
    <scope>NUCLEOTIDE SEQUENCE</scope>
</reference>
<accession>A0A1B6FVB3</accession>
<name>A0A1B6FVB3_9HEMI</name>
<feature type="non-terminal residue" evidence="4">
    <location>
        <position position="288"/>
    </location>
</feature>
<dbReference type="AlphaFoldDB" id="A0A1B6FVB3"/>
<organism evidence="4">
    <name type="scientific">Cuerna arida</name>
    <dbReference type="NCBI Taxonomy" id="1464854"/>
    <lineage>
        <taxon>Eukaryota</taxon>
        <taxon>Metazoa</taxon>
        <taxon>Ecdysozoa</taxon>
        <taxon>Arthropoda</taxon>
        <taxon>Hexapoda</taxon>
        <taxon>Insecta</taxon>
        <taxon>Pterygota</taxon>
        <taxon>Neoptera</taxon>
        <taxon>Paraneoptera</taxon>
        <taxon>Hemiptera</taxon>
        <taxon>Auchenorrhyncha</taxon>
        <taxon>Membracoidea</taxon>
        <taxon>Cicadellidae</taxon>
        <taxon>Cicadellinae</taxon>
        <taxon>Proconiini</taxon>
        <taxon>Cuerna</taxon>
    </lineage>
</organism>